<keyword evidence="2" id="KW-1185">Reference proteome</keyword>
<dbReference type="PATRIC" id="fig|1348662.3.peg.1397"/>
<proteinExistence type="predicted"/>
<accession>U3GY28</accession>
<dbReference type="EMBL" id="CP006365">
    <property type="protein sequence ID" value="AGU15543.1"/>
    <property type="molecule type" value="Genomic_DNA"/>
</dbReference>
<sequence>MRVDAALTDRRALAQALMGCAGNLDALADWLRDALAAGVRCVYSPAWQGTLKETVLVAEVFKDSGVAWRLR</sequence>
<organism evidence="1 2">
    <name type="scientific">Corynebacterium argentoratense DSM 44202</name>
    <dbReference type="NCBI Taxonomy" id="1348662"/>
    <lineage>
        <taxon>Bacteria</taxon>
        <taxon>Bacillati</taxon>
        <taxon>Actinomycetota</taxon>
        <taxon>Actinomycetes</taxon>
        <taxon>Mycobacteriales</taxon>
        <taxon>Corynebacteriaceae</taxon>
        <taxon>Corynebacterium</taxon>
    </lineage>
</organism>
<name>U3GY28_9CORY</name>
<gene>
    <name evidence="1" type="ORF">CARG_07110</name>
</gene>
<dbReference type="Proteomes" id="UP000016943">
    <property type="component" value="Chromosome"/>
</dbReference>
<reference evidence="1 2" key="1">
    <citation type="journal article" date="2013" name="Genome Announc.">
        <title>Whole-Genome Sequence of the Clinical Strain Corynebacterium argentoratense DSM 44202, Isolated from a Human Throat Specimen.</title>
        <authorList>
            <person name="Bomholt C."/>
            <person name="Glaub A."/>
            <person name="Gravermann K."/>
            <person name="Albersmeier A."/>
            <person name="Brinkrolf K."/>
            <person name="Ruckert C."/>
            <person name="Tauch A."/>
        </authorList>
    </citation>
    <scope>NUCLEOTIDE SEQUENCE [LARGE SCALE GENOMIC DNA]</scope>
    <source>
        <strain evidence="1">DSM 44202</strain>
    </source>
</reference>
<dbReference type="KEGG" id="caz:CARG_07110"/>
<dbReference type="AlphaFoldDB" id="U3GY28"/>
<dbReference type="STRING" id="1348662.CARG_07110"/>
<dbReference type="HOGENOM" id="CLU_2733130_0_0_11"/>
<evidence type="ECO:0000313" key="2">
    <source>
        <dbReference type="Proteomes" id="UP000016943"/>
    </source>
</evidence>
<evidence type="ECO:0000313" key="1">
    <source>
        <dbReference type="EMBL" id="AGU15543.1"/>
    </source>
</evidence>
<protein>
    <submittedName>
        <fullName evidence="1">Uncharacterized protein</fullName>
    </submittedName>
</protein>